<comment type="similarity">
    <text evidence="1">Belongs to the nucleoside-specific channel-forming outer membrane porin (Tsx) (TC 1.B.10) family.</text>
</comment>
<dbReference type="RefSeq" id="WP_055731449.1">
    <property type="nucleotide sequence ID" value="NZ_BMDY01000002.1"/>
</dbReference>
<evidence type="ECO:0000313" key="3">
    <source>
        <dbReference type="EMBL" id="GGA94630.1"/>
    </source>
</evidence>
<feature type="chain" id="PRO_5045517218" evidence="2">
    <location>
        <begin position="24"/>
        <end position="239"/>
    </location>
</feature>
<sequence>MKQKIAVATLALSGLCFAGQASAEMNWSTFSLSYLYGTEYEFTPNGDMQVLTVEHASGHSWGDNFFFVDRTMPSKGDAGFYGELSPRLSFGKLAGKDLSVGPLKDVLIATTMEMGDGFTNYLYGIGFGLDVPGFQYFNLNFYHANNDVADDDDQLTVTWGAPFSIGSQDFLIDGFLDWSSASDTNKSEMNFTPQIKWNLGKNFDTSSPLYLGVEYAHWNNKYGTDIDERVASLLVKWHF</sequence>
<accession>A0ABQ1HXQ3</accession>
<dbReference type="InterPro" id="IPR036777">
    <property type="entry name" value="Channel_Tsx-like_sf"/>
</dbReference>
<proteinExistence type="inferred from homology"/>
<organism evidence="3 4">
    <name type="scientific">Agarivorans gilvus</name>
    <dbReference type="NCBI Taxonomy" id="680279"/>
    <lineage>
        <taxon>Bacteria</taxon>
        <taxon>Pseudomonadati</taxon>
        <taxon>Pseudomonadota</taxon>
        <taxon>Gammaproteobacteria</taxon>
        <taxon>Alteromonadales</taxon>
        <taxon>Alteromonadaceae</taxon>
        <taxon>Agarivorans</taxon>
    </lineage>
</organism>
<evidence type="ECO:0000256" key="2">
    <source>
        <dbReference type="SAM" id="SignalP"/>
    </source>
</evidence>
<name>A0ABQ1HXQ3_9ALTE</name>
<keyword evidence="2" id="KW-0732">Signal</keyword>
<evidence type="ECO:0000313" key="4">
    <source>
        <dbReference type="Proteomes" id="UP000651977"/>
    </source>
</evidence>
<reference evidence="4" key="1">
    <citation type="journal article" date="2019" name="Int. J. Syst. Evol. Microbiol.">
        <title>The Global Catalogue of Microorganisms (GCM) 10K type strain sequencing project: providing services to taxonomists for standard genome sequencing and annotation.</title>
        <authorList>
            <consortium name="The Broad Institute Genomics Platform"/>
            <consortium name="The Broad Institute Genome Sequencing Center for Infectious Disease"/>
            <person name="Wu L."/>
            <person name="Ma J."/>
        </authorList>
    </citation>
    <scope>NUCLEOTIDE SEQUENCE [LARGE SCALE GENOMIC DNA]</scope>
    <source>
        <strain evidence="4">CGMCC 1.10131</strain>
    </source>
</reference>
<dbReference type="InterPro" id="IPR018013">
    <property type="entry name" value="Channel_Tsx-like"/>
</dbReference>
<comment type="caution">
    <text evidence="3">The sequence shown here is derived from an EMBL/GenBank/DDBJ whole genome shotgun (WGS) entry which is preliminary data.</text>
</comment>
<feature type="signal peptide" evidence="2">
    <location>
        <begin position="1"/>
        <end position="23"/>
    </location>
</feature>
<dbReference type="Proteomes" id="UP000651977">
    <property type="component" value="Unassembled WGS sequence"/>
</dbReference>
<gene>
    <name evidence="3" type="primary">tsx</name>
    <name evidence="3" type="ORF">GCM10007414_04220</name>
</gene>
<dbReference type="EMBL" id="BMDY01000002">
    <property type="protein sequence ID" value="GGA94630.1"/>
    <property type="molecule type" value="Genomic_DNA"/>
</dbReference>
<dbReference type="SUPFAM" id="SSF111364">
    <property type="entry name" value="Tsx-like channel"/>
    <property type="match status" value="1"/>
</dbReference>
<dbReference type="Gene3D" id="2.40.230.20">
    <property type="entry name" value="Nucleoside-specific channel-forming protein, Tsx-like"/>
    <property type="match status" value="1"/>
</dbReference>
<evidence type="ECO:0000256" key="1">
    <source>
        <dbReference type="ARBA" id="ARBA00008728"/>
    </source>
</evidence>
<dbReference type="Pfam" id="PF03502">
    <property type="entry name" value="Channel_Tsx"/>
    <property type="match status" value="1"/>
</dbReference>
<keyword evidence="4" id="KW-1185">Reference proteome</keyword>
<protein>
    <submittedName>
        <fullName evidence="3">Ion channel protein Tsx</fullName>
    </submittedName>
</protein>